<dbReference type="GO" id="GO:0003677">
    <property type="term" value="F:DNA binding"/>
    <property type="evidence" value="ECO:0007669"/>
    <property type="project" value="InterPro"/>
</dbReference>
<keyword evidence="11" id="KW-1185">Reference proteome</keyword>
<evidence type="ECO:0000256" key="5">
    <source>
        <dbReference type="ARBA" id="ARBA00049194"/>
    </source>
</evidence>
<dbReference type="Gene3D" id="3.40.605.10">
    <property type="entry name" value="Aldehyde Dehydrogenase, Chain A, domain 1"/>
    <property type="match status" value="1"/>
</dbReference>
<evidence type="ECO:0000259" key="9">
    <source>
        <dbReference type="SMART" id="SM00906"/>
    </source>
</evidence>
<dbReference type="GO" id="GO:0006351">
    <property type="term" value="P:DNA-templated transcription"/>
    <property type="evidence" value="ECO:0007669"/>
    <property type="project" value="InterPro"/>
</dbReference>
<dbReference type="InterPro" id="IPR007219">
    <property type="entry name" value="XnlR_reg_dom"/>
</dbReference>
<feature type="compositionally biased region" description="Polar residues" evidence="8">
    <location>
        <begin position="558"/>
        <end position="572"/>
    </location>
</feature>
<dbReference type="Pfam" id="PF00171">
    <property type="entry name" value="Aldedh"/>
    <property type="match status" value="1"/>
</dbReference>
<dbReference type="OrthoDB" id="310895at2759"/>
<keyword evidence="3" id="KW-0539">Nucleus</keyword>
<keyword evidence="2 7" id="KW-0560">Oxidoreductase</keyword>
<feature type="domain" description="Xylanolytic transcriptional activator regulatory" evidence="9">
    <location>
        <begin position="796"/>
        <end position="871"/>
    </location>
</feature>
<evidence type="ECO:0000313" key="11">
    <source>
        <dbReference type="Proteomes" id="UP000799770"/>
    </source>
</evidence>
<dbReference type="EC" id="1.2.1.3" evidence="4"/>
<reference evidence="10" key="1">
    <citation type="journal article" date="2020" name="Stud. Mycol.">
        <title>101 Dothideomycetes genomes: a test case for predicting lifestyles and emergence of pathogens.</title>
        <authorList>
            <person name="Haridas S."/>
            <person name="Albert R."/>
            <person name="Binder M."/>
            <person name="Bloem J."/>
            <person name="Labutti K."/>
            <person name="Salamov A."/>
            <person name="Andreopoulos B."/>
            <person name="Baker S."/>
            <person name="Barry K."/>
            <person name="Bills G."/>
            <person name="Bluhm B."/>
            <person name="Cannon C."/>
            <person name="Castanera R."/>
            <person name="Culley D."/>
            <person name="Daum C."/>
            <person name="Ezra D."/>
            <person name="Gonzalez J."/>
            <person name="Henrissat B."/>
            <person name="Kuo A."/>
            <person name="Liang C."/>
            <person name="Lipzen A."/>
            <person name="Lutzoni F."/>
            <person name="Magnuson J."/>
            <person name="Mondo S."/>
            <person name="Nolan M."/>
            <person name="Ohm R."/>
            <person name="Pangilinan J."/>
            <person name="Park H.-J."/>
            <person name="Ramirez L."/>
            <person name="Alfaro M."/>
            <person name="Sun H."/>
            <person name="Tritt A."/>
            <person name="Yoshinaga Y."/>
            <person name="Zwiers L.-H."/>
            <person name="Turgeon B."/>
            <person name="Goodwin S."/>
            <person name="Spatafora J."/>
            <person name="Crous P."/>
            <person name="Grigoriev I."/>
        </authorList>
    </citation>
    <scope>NUCLEOTIDE SEQUENCE</scope>
    <source>
        <strain evidence="10">CBS 627.86</strain>
    </source>
</reference>
<evidence type="ECO:0000256" key="4">
    <source>
        <dbReference type="ARBA" id="ARBA00024226"/>
    </source>
</evidence>
<dbReference type="Gene3D" id="3.40.309.10">
    <property type="entry name" value="Aldehyde Dehydrogenase, Chain A, domain 2"/>
    <property type="match status" value="1"/>
</dbReference>
<dbReference type="CDD" id="cd12148">
    <property type="entry name" value="fungal_TF_MHR"/>
    <property type="match status" value="1"/>
</dbReference>
<organism evidence="10 11">
    <name type="scientific">Lophiotrema nucula</name>
    <dbReference type="NCBI Taxonomy" id="690887"/>
    <lineage>
        <taxon>Eukaryota</taxon>
        <taxon>Fungi</taxon>
        <taxon>Dikarya</taxon>
        <taxon>Ascomycota</taxon>
        <taxon>Pezizomycotina</taxon>
        <taxon>Dothideomycetes</taxon>
        <taxon>Pleosporomycetidae</taxon>
        <taxon>Pleosporales</taxon>
        <taxon>Lophiotremataceae</taxon>
        <taxon>Lophiotrema</taxon>
    </lineage>
</organism>
<dbReference type="InterPro" id="IPR016163">
    <property type="entry name" value="Ald_DH_C"/>
</dbReference>
<evidence type="ECO:0000256" key="8">
    <source>
        <dbReference type="SAM" id="MobiDB-lite"/>
    </source>
</evidence>
<evidence type="ECO:0000256" key="6">
    <source>
        <dbReference type="PROSITE-ProRule" id="PRU10007"/>
    </source>
</evidence>
<dbReference type="GO" id="GO:0004029">
    <property type="term" value="F:aldehyde dehydrogenase (NAD+) activity"/>
    <property type="evidence" value="ECO:0007669"/>
    <property type="project" value="UniProtKB-EC"/>
</dbReference>
<dbReference type="Proteomes" id="UP000799770">
    <property type="component" value="Unassembled WGS sequence"/>
</dbReference>
<comment type="catalytic activity">
    <reaction evidence="5">
        <text>an aldehyde + NAD(+) + H2O = a carboxylate + NADH + 2 H(+)</text>
        <dbReference type="Rhea" id="RHEA:16185"/>
        <dbReference type="ChEBI" id="CHEBI:15377"/>
        <dbReference type="ChEBI" id="CHEBI:15378"/>
        <dbReference type="ChEBI" id="CHEBI:17478"/>
        <dbReference type="ChEBI" id="CHEBI:29067"/>
        <dbReference type="ChEBI" id="CHEBI:57540"/>
        <dbReference type="ChEBI" id="CHEBI:57945"/>
        <dbReference type="EC" id="1.2.1.3"/>
    </reaction>
</comment>
<comment type="similarity">
    <text evidence="1 7">Belongs to the aldehyde dehydrogenase family.</text>
</comment>
<dbReference type="PANTHER" id="PTHR11699">
    <property type="entry name" value="ALDEHYDE DEHYDROGENASE-RELATED"/>
    <property type="match status" value="1"/>
</dbReference>
<proteinExistence type="inferred from homology"/>
<dbReference type="InterPro" id="IPR015590">
    <property type="entry name" value="Aldehyde_DH_dom"/>
</dbReference>
<gene>
    <name evidence="10" type="ORF">BDV96DRAFT_596867</name>
</gene>
<evidence type="ECO:0000256" key="7">
    <source>
        <dbReference type="RuleBase" id="RU003345"/>
    </source>
</evidence>
<dbReference type="InterPro" id="IPR016161">
    <property type="entry name" value="Ald_DH/histidinol_DH"/>
</dbReference>
<protein>
    <recommendedName>
        <fullName evidence="4">aldehyde dehydrogenase (NAD(+))</fullName>
        <ecNumber evidence="4">1.2.1.3</ecNumber>
    </recommendedName>
</protein>
<dbReference type="FunFam" id="3.40.309.10:FF:000012">
    <property type="entry name" value="Betaine aldehyde dehydrogenase"/>
    <property type="match status" value="1"/>
</dbReference>
<feature type="region of interest" description="Disordered" evidence="8">
    <location>
        <begin position="556"/>
        <end position="586"/>
    </location>
</feature>
<name>A0A6A5ZHY5_9PLEO</name>
<evidence type="ECO:0000256" key="2">
    <source>
        <dbReference type="ARBA" id="ARBA00023002"/>
    </source>
</evidence>
<dbReference type="InterPro" id="IPR029510">
    <property type="entry name" value="Ald_DH_CS_GLU"/>
</dbReference>
<sequence length="1159" mass="127823">MGIPEAIETRLFIDGEFTEASHGKTFDIKNPATLKLVAKVHEASEEDTDRAVAAAKAAFPSWSALSPDQRAVYFKKLANLIRESNDELGALEAASMGKPLGAFFDAYACAAKWDHYAEVGYNVQGTTSVQTPGYLNLTLRQPFGVVAAIIPWNVPLLFLANKLAPALIVGNTVVLKSSEKAPLTSAKLATLVQKAGFPKGVINIITGFGNVSGSILSHHMDVRALSFTGSGRTGRLIQAASAKSNLKQIMLELGGKSPAVIFDDADLEAAVKETAYSIQWNSGQVCMANSRVYVQDTIAEKYIELFKDHLQSVTIGDPLEKGVDHGPQADEVQHKTVLRYLEMGKQSGHLVLGGGAVSDREGYYIQPTIFTNTPEDATIMKEEVFGPVVNINVFKTEDEVLEKANNTEYGLYAAVYTKNIDRAIRFAKGLEAGTVGVNCTSPATGRDMPFGGYKSSGVGREVSPHKSPGDSPAFTTRQPFVSIDHSQRGQVPGPCRYCARTGAICRIATPRRKRPYYHVTEEEYQCSMRILEHFFPDRELNLQSLRSIAKEIADGTFESPNSQHTTVQSPPDSISAAEDEAHQDAEPVVESVRDLHEPLGCMMKDSRGRFRYIGAHSEIPFNAAVCSIGDQSLKDPAVIVAPKVTELPPNLPTPSPSANDSAYTDIFYLPPKKTCDYYVSRFLEDVHSTYWFYSIESFLHRVEDTYSETSTAASSSWMCSLYSIFAIGAADSNLNADQTSSYGTYTSPPDEKTSTDYLTLAKQLIPAVYDEAELDSIRALAIMSIALENFCSRVSSYLCIGASIQMAYSLGLHRDQVPESGATLEREQHRRIWWTLFILDQEIASRGGSPTLIDERVLRIDTPLPSEQILYPGMHTPLSWLSTSVSLCRLKRDIIQAVYLERSSNTRAVGFTTISNLLLSLQKWLQLIPPHLKHDVPAPPTHRRAVAALHLQYWGSTILLTRPFLLYLVLKYSTLNSSKKTWFERMGKTCIDAAQKSIAILQQMAADNTLSSLTAFDSTCILRLIMIFILAFAHTRLQQYRDHIESGLNLLRGMKQVGFCKFCTDETPVRLADVGIADGNKTTNAGVLLDDDLIAQLWGNFDPNFMTPLQTQQSLDLAFDDSSSFDLNSEILQFTNLDDSIIIDPSQASSHVYSSFDFR</sequence>
<dbReference type="InterPro" id="IPR016162">
    <property type="entry name" value="Ald_DH_N"/>
</dbReference>
<feature type="active site" evidence="6">
    <location>
        <position position="252"/>
    </location>
</feature>
<dbReference type="SMART" id="SM00906">
    <property type="entry name" value="Fungal_trans"/>
    <property type="match status" value="1"/>
</dbReference>
<dbReference type="EMBL" id="ML977316">
    <property type="protein sequence ID" value="KAF2119089.1"/>
    <property type="molecule type" value="Genomic_DNA"/>
</dbReference>
<evidence type="ECO:0000256" key="3">
    <source>
        <dbReference type="ARBA" id="ARBA00023242"/>
    </source>
</evidence>
<dbReference type="PROSITE" id="PS00687">
    <property type="entry name" value="ALDEHYDE_DEHYDR_GLU"/>
    <property type="match status" value="1"/>
</dbReference>
<accession>A0A6A5ZHY5</accession>
<evidence type="ECO:0000256" key="1">
    <source>
        <dbReference type="ARBA" id="ARBA00009986"/>
    </source>
</evidence>
<dbReference type="AlphaFoldDB" id="A0A6A5ZHY5"/>
<dbReference type="GO" id="GO:0008270">
    <property type="term" value="F:zinc ion binding"/>
    <property type="evidence" value="ECO:0007669"/>
    <property type="project" value="InterPro"/>
</dbReference>
<dbReference type="FunFam" id="3.40.605.10:FF:000001">
    <property type="entry name" value="Aldehyde dehydrogenase 1"/>
    <property type="match status" value="1"/>
</dbReference>
<dbReference type="Pfam" id="PF04082">
    <property type="entry name" value="Fungal_trans"/>
    <property type="match status" value="1"/>
</dbReference>
<dbReference type="SUPFAM" id="SSF53720">
    <property type="entry name" value="ALDH-like"/>
    <property type="match status" value="1"/>
</dbReference>
<evidence type="ECO:0000313" key="10">
    <source>
        <dbReference type="EMBL" id="KAF2119089.1"/>
    </source>
</evidence>